<organism evidence="1 2">
    <name type="scientific">Arachis hypogaea</name>
    <name type="common">Peanut</name>
    <dbReference type="NCBI Taxonomy" id="3818"/>
    <lineage>
        <taxon>Eukaryota</taxon>
        <taxon>Viridiplantae</taxon>
        <taxon>Streptophyta</taxon>
        <taxon>Embryophyta</taxon>
        <taxon>Tracheophyta</taxon>
        <taxon>Spermatophyta</taxon>
        <taxon>Magnoliopsida</taxon>
        <taxon>eudicotyledons</taxon>
        <taxon>Gunneridae</taxon>
        <taxon>Pentapetalae</taxon>
        <taxon>rosids</taxon>
        <taxon>fabids</taxon>
        <taxon>Fabales</taxon>
        <taxon>Fabaceae</taxon>
        <taxon>Papilionoideae</taxon>
        <taxon>50 kb inversion clade</taxon>
        <taxon>dalbergioids sensu lato</taxon>
        <taxon>Dalbergieae</taxon>
        <taxon>Pterocarpus clade</taxon>
        <taxon>Arachis</taxon>
    </lineage>
</organism>
<dbReference type="Proteomes" id="UP000289738">
    <property type="component" value="Chromosome B05"/>
</dbReference>
<protein>
    <submittedName>
        <fullName evidence="1">Uncharacterized protein</fullName>
    </submittedName>
</protein>
<comment type="caution">
    <text evidence="1">The sequence shown here is derived from an EMBL/GenBank/DDBJ whole genome shotgun (WGS) entry which is preliminary data.</text>
</comment>
<evidence type="ECO:0000313" key="2">
    <source>
        <dbReference type="Proteomes" id="UP000289738"/>
    </source>
</evidence>
<keyword evidence="2" id="KW-1185">Reference proteome</keyword>
<evidence type="ECO:0000313" key="1">
    <source>
        <dbReference type="EMBL" id="RYR10106.1"/>
    </source>
</evidence>
<name>A0A444Z7F2_ARAHY</name>
<gene>
    <name evidence="1" type="ORF">Ahy_B05g078577</name>
</gene>
<sequence length="86" mass="9635">MVGTLTLADMCREKGLTLINYATGMILSTPWDLALALKDTPNIIESFYSKTKPMVEICCRNYENVCTLRVGKFLTQVTRESVLAND</sequence>
<dbReference type="EMBL" id="SDMP01000015">
    <property type="protein sequence ID" value="RYR10106.1"/>
    <property type="molecule type" value="Genomic_DNA"/>
</dbReference>
<dbReference type="AlphaFoldDB" id="A0A444Z7F2"/>
<dbReference type="Gene3D" id="3.40.50.720">
    <property type="entry name" value="NAD(P)-binding Rossmann-like Domain"/>
    <property type="match status" value="1"/>
</dbReference>
<reference evidence="1 2" key="1">
    <citation type="submission" date="2019-01" db="EMBL/GenBank/DDBJ databases">
        <title>Sequencing of cultivated peanut Arachis hypogaea provides insights into genome evolution and oil improvement.</title>
        <authorList>
            <person name="Chen X."/>
        </authorList>
    </citation>
    <scope>NUCLEOTIDE SEQUENCE [LARGE SCALE GENOMIC DNA]</scope>
    <source>
        <strain evidence="2">cv. Fuhuasheng</strain>
        <tissue evidence="1">Leaves</tissue>
    </source>
</reference>
<proteinExistence type="predicted"/>
<dbReference type="STRING" id="3818.A0A444Z7F2"/>
<accession>A0A444Z7F2</accession>